<dbReference type="GO" id="GO:0004222">
    <property type="term" value="F:metalloendopeptidase activity"/>
    <property type="evidence" value="ECO:0007669"/>
    <property type="project" value="TreeGrafter"/>
</dbReference>
<keyword evidence="4" id="KW-0378">Hydrolase</keyword>
<gene>
    <name evidence="11" type="ORF">HLH33_04145</name>
</gene>
<protein>
    <submittedName>
        <fullName evidence="11">Peptidoglycan DD-metalloendopeptidase family protein</fullName>
    </submittedName>
</protein>
<dbReference type="AlphaFoldDB" id="A0A7W4I464"/>
<dbReference type="Gene3D" id="2.70.70.10">
    <property type="entry name" value="Glucose Permease (Domain IIA)"/>
    <property type="match status" value="1"/>
</dbReference>
<feature type="chain" id="PRO_5041102249" evidence="9">
    <location>
        <begin position="20"/>
        <end position="449"/>
    </location>
</feature>
<feature type="signal peptide" evidence="9">
    <location>
        <begin position="1"/>
        <end position="19"/>
    </location>
</feature>
<dbReference type="PANTHER" id="PTHR21666:SF288">
    <property type="entry name" value="CELL DIVISION PROTEIN YTFB"/>
    <property type="match status" value="1"/>
</dbReference>
<reference evidence="11 12" key="1">
    <citation type="submission" date="2020-04" db="EMBL/GenBank/DDBJ databases">
        <title>Description of novel Gluconacetobacter.</title>
        <authorList>
            <person name="Sombolestani A."/>
        </authorList>
    </citation>
    <scope>NUCLEOTIDE SEQUENCE [LARGE SCALE GENOMIC DNA]</scope>
    <source>
        <strain evidence="11 12">LMG 7603</strain>
    </source>
</reference>
<evidence type="ECO:0000256" key="6">
    <source>
        <dbReference type="ARBA" id="ARBA00023049"/>
    </source>
</evidence>
<evidence type="ECO:0000256" key="9">
    <source>
        <dbReference type="SAM" id="SignalP"/>
    </source>
</evidence>
<evidence type="ECO:0000256" key="8">
    <source>
        <dbReference type="SAM" id="MobiDB-lite"/>
    </source>
</evidence>
<dbReference type="CDD" id="cd12797">
    <property type="entry name" value="M23_peptidase"/>
    <property type="match status" value="1"/>
</dbReference>
<dbReference type="PANTHER" id="PTHR21666">
    <property type="entry name" value="PEPTIDASE-RELATED"/>
    <property type="match status" value="1"/>
</dbReference>
<name>A0A7W4I464_GLUDI</name>
<keyword evidence="7" id="KW-0175">Coiled coil</keyword>
<evidence type="ECO:0000259" key="10">
    <source>
        <dbReference type="Pfam" id="PF01551"/>
    </source>
</evidence>
<dbReference type="EMBL" id="JABEQG010000004">
    <property type="protein sequence ID" value="MBB2155506.1"/>
    <property type="molecule type" value="Genomic_DNA"/>
</dbReference>
<dbReference type="GO" id="GO:0046872">
    <property type="term" value="F:metal ion binding"/>
    <property type="evidence" value="ECO:0007669"/>
    <property type="project" value="UniProtKB-KW"/>
</dbReference>
<evidence type="ECO:0000256" key="2">
    <source>
        <dbReference type="ARBA" id="ARBA00022670"/>
    </source>
</evidence>
<evidence type="ECO:0000313" key="11">
    <source>
        <dbReference type="EMBL" id="MBB2155506.1"/>
    </source>
</evidence>
<feature type="domain" description="M23ase beta-sheet core" evidence="10">
    <location>
        <begin position="351"/>
        <end position="445"/>
    </location>
</feature>
<evidence type="ECO:0000256" key="3">
    <source>
        <dbReference type="ARBA" id="ARBA00022723"/>
    </source>
</evidence>
<feature type="coiled-coil region" evidence="7">
    <location>
        <begin position="116"/>
        <end position="150"/>
    </location>
</feature>
<dbReference type="GO" id="GO:0006508">
    <property type="term" value="P:proteolysis"/>
    <property type="evidence" value="ECO:0007669"/>
    <property type="project" value="UniProtKB-KW"/>
</dbReference>
<dbReference type="Proteomes" id="UP000550787">
    <property type="component" value="Unassembled WGS sequence"/>
</dbReference>
<dbReference type="SUPFAM" id="SSF51261">
    <property type="entry name" value="Duplicated hybrid motif"/>
    <property type="match status" value="1"/>
</dbReference>
<feature type="region of interest" description="Disordered" evidence="8">
    <location>
        <begin position="31"/>
        <end position="51"/>
    </location>
</feature>
<organism evidence="11 12">
    <name type="scientific">Gluconacetobacter diazotrophicus</name>
    <name type="common">Acetobacter diazotrophicus</name>
    <dbReference type="NCBI Taxonomy" id="33996"/>
    <lineage>
        <taxon>Bacteria</taxon>
        <taxon>Pseudomonadati</taxon>
        <taxon>Pseudomonadota</taxon>
        <taxon>Alphaproteobacteria</taxon>
        <taxon>Acetobacterales</taxon>
        <taxon>Acetobacteraceae</taxon>
        <taxon>Gluconacetobacter</taxon>
    </lineage>
</organism>
<evidence type="ECO:0000256" key="4">
    <source>
        <dbReference type="ARBA" id="ARBA00022801"/>
    </source>
</evidence>
<dbReference type="InterPro" id="IPR050570">
    <property type="entry name" value="Cell_wall_metabolism_enzyme"/>
</dbReference>
<comment type="cofactor">
    <cofactor evidence="1">
        <name>Zn(2+)</name>
        <dbReference type="ChEBI" id="CHEBI:29105"/>
    </cofactor>
</comment>
<proteinExistence type="predicted"/>
<evidence type="ECO:0000256" key="1">
    <source>
        <dbReference type="ARBA" id="ARBA00001947"/>
    </source>
</evidence>
<sequence length="449" mass="46399">MKRALVAGLLAGLATWVPAPWGVPAIGGSADAAPPRAPRHHALHSGRGTDDAAAAARRAVEQARLARQALIARQQRQASDLAARTQARNAAQAQARQDTARAAALSAATVDATAQLQQTEQQTADLAGRVDALRAEQARLRAELDRDSAAMAPMLPLAARLARYPADTLLAAPVPPDDAVTGLLVIRGLSAQLEQRADAIRTRRAELARLDDDLAREGARLDDLQRRQATQRDEVARAAQAARLAQRRSTGAAALAARQVEDATRQATSLQDAVARIEALEQAAEDRLERAAQAAMRAHHADEAAAAHARAQAIAQGPGPGPGPGPAAGRGAPVPGTIVTGWGAGTEAGPATGITYAPPPGATVRAPCAGQVDFAGAFRSYGQMTILDCGRHYRFVLAGLGSLAVSTGQALARGAPVGSMPGWSGQGGRPTLFVQLRRGGTAIDPAPFL</sequence>
<feature type="coiled-coil region" evidence="7">
    <location>
        <begin position="190"/>
        <end position="294"/>
    </location>
</feature>
<dbReference type="InterPro" id="IPR016047">
    <property type="entry name" value="M23ase_b-sheet_dom"/>
</dbReference>
<keyword evidence="6" id="KW-0482">Metalloprotease</keyword>
<comment type="caution">
    <text evidence="11">The sequence shown here is derived from an EMBL/GenBank/DDBJ whole genome shotgun (WGS) entry which is preliminary data.</text>
</comment>
<evidence type="ECO:0000256" key="5">
    <source>
        <dbReference type="ARBA" id="ARBA00022833"/>
    </source>
</evidence>
<feature type="compositionally biased region" description="Low complexity" evidence="8">
    <location>
        <begin position="306"/>
        <end position="317"/>
    </location>
</feature>
<evidence type="ECO:0000313" key="12">
    <source>
        <dbReference type="Proteomes" id="UP000550787"/>
    </source>
</evidence>
<keyword evidence="9" id="KW-0732">Signal</keyword>
<keyword evidence="2" id="KW-0645">Protease</keyword>
<dbReference type="InterPro" id="IPR011055">
    <property type="entry name" value="Dup_hybrid_motif"/>
</dbReference>
<keyword evidence="3" id="KW-0479">Metal-binding</keyword>
<feature type="region of interest" description="Disordered" evidence="8">
    <location>
        <begin position="306"/>
        <end position="334"/>
    </location>
</feature>
<accession>A0A7W4I464</accession>
<evidence type="ECO:0000256" key="7">
    <source>
        <dbReference type="SAM" id="Coils"/>
    </source>
</evidence>
<dbReference type="RefSeq" id="WP_012554710.1">
    <property type="nucleotide sequence ID" value="NZ_JABEQG010000004.1"/>
</dbReference>
<dbReference type="Pfam" id="PF01551">
    <property type="entry name" value="Peptidase_M23"/>
    <property type="match status" value="1"/>
</dbReference>
<keyword evidence="5" id="KW-0862">Zinc</keyword>